<name>A0A5J4WC90_9EUKA</name>
<dbReference type="EMBL" id="SNRW01002539">
    <property type="protein sequence ID" value="KAA6392440.1"/>
    <property type="molecule type" value="Genomic_DNA"/>
</dbReference>
<evidence type="ECO:0000313" key="2">
    <source>
        <dbReference type="Proteomes" id="UP000324800"/>
    </source>
</evidence>
<dbReference type="OrthoDB" id="6600300at2759"/>
<evidence type="ECO:0000313" key="1">
    <source>
        <dbReference type="EMBL" id="KAA6392440.1"/>
    </source>
</evidence>
<dbReference type="Proteomes" id="UP000324800">
    <property type="component" value="Unassembled WGS sequence"/>
</dbReference>
<accession>A0A5J4WC90</accession>
<sequence>MQEKTIMDTKEKIVAPDIKADGSVGAKRYKDHLRIAEAKRLFQRIYDKKFDGSHKVIDSNKYEDETIPQHYEVSVIRFNSSNYRFEGMNQEKYSETNLLSSDRTWLSHLQAFDINKKHYFCGNTDSMTWGISGNPEEDYRQKFKYVIKDQKFFDENCPHFFGQYKQLLGVSYEAEGTACFALAPKIHYIYNPLPNENEKNYNYCLK</sequence>
<reference evidence="1 2" key="1">
    <citation type="submission" date="2019-03" db="EMBL/GenBank/DDBJ databases">
        <title>Single cell metagenomics reveals metabolic interactions within the superorganism composed of flagellate Streblomastix strix and complex community of Bacteroidetes bacteria on its surface.</title>
        <authorList>
            <person name="Treitli S.C."/>
            <person name="Kolisko M."/>
            <person name="Husnik F."/>
            <person name="Keeling P."/>
            <person name="Hampl V."/>
        </authorList>
    </citation>
    <scope>NUCLEOTIDE SEQUENCE [LARGE SCALE GENOMIC DNA]</scope>
    <source>
        <strain evidence="1">ST1C</strain>
    </source>
</reference>
<comment type="caution">
    <text evidence="1">The sequence shown here is derived from an EMBL/GenBank/DDBJ whole genome shotgun (WGS) entry which is preliminary data.</text>
</comment>
<dbReference type="AlphaFoldDB" id="A0A5J4WC90"/>
<proteinExistence type="predicted"/>
<protein>
    <submittedName>
        <fullName evidence="1">Uncharacterized protein</fullName>
    </submittedName>
</protein>
<gene>
    <name evidence="1" type="ORF">EZS28_012035</name>
</gene>
<organism evidence="1 2">
    <name type="scientific">Streblomastix strix</name>
    <dbReference type="NCBI Taxonomy" id="222440"/>
    <lineage>
        <taxon>Eukaryota</taxon>
        <taxon>Metamonada</taxon>
        <taxon>Preaxostyla</taxon>
        <taxon>Oxymonadida</taxon>
        <taxon>Streblomastigidae</taxon>
        <taxon>Streblomastix</taxon>
    </lineage>
</organism>